<evidence type="ECO:0000313" key="3">
    <source>
        <dbReference type="Proteomes" id="UP001057991"/>
    </source>
</evidence>
<name>A0A9Q9M0E4_9RHOB</name>
<evidence type="ECO:0000313" key="2">
    <source>
        <dbReference type="EMBL" id="UWP96499.1"/>
    </source>
</evidence>
<organism evidence="2 3">
    <name type="scientific">Aliiroseovarius crassostreae</name>
    <dbReference type="NCBI Taxonomy" id="154981"/>
    <lineage>
        <taxon>Bacteria</taxon>
        <taxon>Pseudomonadati</taxon>
        <taxon>Pseudomonadota</taxon>
        <taxon>Alphaproteobacteria</taxon>
        <taxon>Rhodobacterales</taxon>
        <taxon>Paracoccaceae</taxon>
        <taxon>Aliiroseovarius</taxon>
    </lineage>
</organism>
<proteinExistence type="predicted"/>
<sequence length="269" mass="29475">MKQNGAFAIGRSKTAKWLLCSLLCGGVFSTPASAQDLPSNYYPKNRFAVEPENPDYILQWKKPIIFQILESPHRRSSFQVAARVSEAARLSGEAFDLAVPPERWASDDKIASASNYVFLNLATTSEKLVKLTPNGISLQTSVLGTQNALLKQVENQQLNTGFPGCYGRMILSGQGVVGYIGAYIADLSKRTVHDCLDLLIPASFGLDPSFTQYDFSENSPKGPVIIDSSEMYFELVLKNACRQADGKIGKHCVTSSAKSVWKSHGERSQ</sequence>
<reference evidence="2" key="1">
    <citation type="submission" date="2021-08" db="EMBL/GenBank/DDBJ databases">
        <authorList>
            <person name="Nwanade C."/>
            <person name="Wang M."/>
            <person name="Masoudi A."/>
            <person name="Yu Z."/>
            <person name="Liu J."/>
        </authorList>
    </citation>
    <scope>NUCLEOTIDE SEQUENCE</scope>
    <source>
        <strain evidence="2">S056</strain>
    </source>
</reference>
<dbReference type="Proteomes" id="UP001057991">
    <property type="component" value="Chromosome"/>
</dbReference>
<evidence type="ECO:0000256" key="1">
    <source>
        <dbReference type="SAM" id="SignalP"/>
    </source>
</evidence>
<feature type="signal peptide" evidence="1">
    <location>
        <begin position="1"/>
        <end position="34"/>
    </location>
</feature>
<dbReference type="EMBL" id="CP080776">
    <property type="protein sequence ID" value="UWP96499.1"/>
    <property type="molecule type" value="Genomic_DNA"/>
</dbReference>
<feature type="chain" id="PRO_5040352208" evidence="1">
    <location>
        <begin position="35"/>
        <end position="269"/>
    </location>
</feature>
<keyword evidence="1" id="KW-0732">Signal</keyword>
<dbReference type="RefSeq" id="WP_259806610.1">
    <property type="nucleotide sequence ID" value="NZ_CP080776.1"/>
</dbReference>
<dbReference type="AlphaFoldDB" id="A0A9Q9M0E4"/>
<protein>
    <submittedName>
        <fullName evidence="2">Uncharacterized protein</fullName>
    </submittedName>
</protein>
<gene>
    <name evidence="2" type="ORF">K3X48_05860</name>
</gene>
<accession>A0A9Q9M0E4</accession>